<dbReference type="Proteomes" id="UP001287356">
    <property type="component" value="Unassembled WGS sequence"/>
</dbReference>
<name>A0AAE0K441_9PEZI</name>
<dbReference type="AlphaFoldDB" id="A0AAE0K441"/>
<keyword evidence="2" id="KW-1185">Reference proteome</keyword>
<proteinExistence type="predicted"/>
<organism evidence="1 2">
    <name type="scientific">Lasiosphaeria ovina</name>
    <dbReference type="NCBI Taxonomy" id="92902"/>
    <lineage>
        <taxon>Eukaryota</taxon>
        <taxon>Fungi</taxon>
        <taxon>Dikarya</taxon>
        <taxon>Ascomycota</taxon>
        <taxon>Pezizomycotina</taxon>
        <taxon>Sordariomycetes</taxon>
        <taxon>Sordariomycetidae</taxon>
        <taxon>Sordariales</taxon>
        <taxon>Lasiosphaeriaceae</taxon>
        <taxon>Lasiosphaeria</taxon>
    </lineage>
</organism>
<reference evidence="1" key="2">
    <citation type="submission" date="2023-06" db="EMBL/GenBank/DDBJ databases">
        <authorList>
            <consortium name="Lawrence Berkeley National Laboratory"/>
            <person name="Haridas S."/>
            <person name="Hensen N."/>
            <person name="Bonometti L."/>
            <person name="Westerberg I."/>
            <person name="Brannstrom I.O."/>
            <person name="Guillou S."/>
            <person name="Cros-Aarteil S."/>
            <person name="Calhoun S."/>
            <person name="Kuo A."/>
            <person name="Mondo S."/>
            <person name="Pangilinan J."/>
            <person name="Riley R."/>
            <person name="Labutti K."/>
            <person name="Andreopoulos B."/>
            <person name="Lipzen A."/>
            <person name="Chen C."/>
            <person name="Yanf M."/>
            <person name="Daum C."/>
            <person name="Ng V."/>
            <person name="Clum A."/>
            <person name="Steindorff A."/>
            <person name="Ohm R."/>
            <person name="Martin F."/>
            <person name="Silar P."/>
            <person name="Natvig D."/>
            <person name="Lalanne C."/>
            <person name="Gautier V."/>
            <person name="Ament-Velasquez S.L."/>
            <person name="Kruys A."/>
            <person name="Hutchinson M.I."/>
            <person name="Powell A.J."/>
            <person name="Barry K."/>
            <person name="Miller A.N."/>
            <person name="Grigoriev I.V."/>
            <person name="Debuchy R."/>
            <person name="Gladieux P."/>
            <person name="Thoren M.H."/>
            <person name="Johannesson H."/>
        </authorList>
    </citation>
    <scope>NUCLEOTIDE SEQUENCE</scope>
    <source>
        <strain evidence="1">CBS 958.72</strain>
    </source>
</reference>
<comment type="caution">
    <text evidence="1">The sequence shown here is derived from an EMBL/GenBank/DDBJ whole genome shotgun (WGS) entry which is preliminary data.</text>
</comment>
<accession>A0AAE0K441</accession>
<gene>
    <name evidence="1" type="ORF">B0T24DRAFT_363263</name>
</gene>
<evidence type="ECO:0000313" key="1">
    <source>
        <dbReference type="EMBL" id="KAK3369666.1"/>
    </source>
</evidence>
<protein>
    <submittedName>
        <fullName evidence="1">Uncharacterized protein</fullName>
    </submittedName>
</protein>
<sequence length="172" mass="18804">MGAKSESRRQPSVQRKTRSGLSLSPLLLPVGFANDQHSNRSSPLTLHCFGAGQAGNSQHMLSPNGAPNNAALWNYSTLECRALSVRQTECWCMTRSKFRCRPISSTATSPLRLDLLYLAAQWFHSSDRACCATPMSCQTLVCQSAFHHASLSSGNAKTRLVRFRAAEYGTAP</sequence>
<dbReference type="EMBL" id="JAULSN010000006">
    <property type="protein sequence ID" value="KAK3369666.1"/>
    <property type="molecule type" value="Genomic_DNA"/>
</dbReference>
<evidence type="ECO:0000313" key="2">
    <source>
        <dbReference type="Proteomes" id="UP001287356"/>
    </source>
</evidence>
<reference evidence="1" key="1">
    <citation type="journal article" date="2023" name="Mol. Phylogenet. Evol.">
        <title>Genome-scale phylogeny and comparative genomics of the fungal order Sordariales.</title>
        <authorList>
            <person name="Hensen N."/>
            <person name="Bonometti L."/>
            <person name="Westerberg I."/>
            <person name="Brannstrom I.O."/>
            <person name="Guillou S."/>
            <person name="Cros-Aarteil S."/>
            <person name="Calhoun S."/>
            <person name="Haridas S."/>
            <person name="Kuo A."/>
            <person name="Mondo S."/>
            <person name="Pangilinan J."/>
            <person name="Riley R."/>
            <person name="LaButti K."/>
            <person name="Andreopoulos B."/>
            <person name="Lipzen A."/>
            <person name="Chen C."/>
            <person name="Yan M."/>
            <person name="Daum C."/>
            <person name="Ng V."/>
            <person name="Clum A."/>
            <person name="Steindorff A."/>
            <person name="Ohm R.A."/>
            <person name="Martin F."/>
            <person name="Silar P."/>
            <person name="Natvig D.O."/>
            <person name="Lalanne C."/>
            <person name="Gautier V."/>
            <person name="Ament-Velasquez S.L."/>
            <person name="Kruys A."/>
            <person name="Hutchinson M.I."/>
            <person name="Powell A.J."/>
            <person name="Barry K."/>
            <person name="Miller A.N."/>
            <person name="Grigoriev I.V."/>
            <person name="Debuchy R."/>
            <person name="Gladieux P."/>
            <person name="Hiltunen Thoren M."/>
            <person name="Johannesson H."/>
        </authorList>
    </citation>
    <scope>NUCLEOTIDE SEQUENCE</scope>
    <source>
        <strain evidence="1">CBS 958.72</strain>
    </source>
</reference>